<accession>A0A182N1C6</accession>
<feature type="transmembrane region" description="Helical" evidence="7">
    <location>
        <begin position="434"/>
        <end position="455"/>
    </location>
</feature>
<dbReference type="EnsemblMetazoa" id="ADIR001434-RA">
    <property type="protein sequence ID" value="ADIR001434-PA"/>
    <property type="gene ID" value="ADIR001434"/>
</dbReference>
<feature type="transmembrane region" description="Helical" evidence="7">
    <location>
        <begin position="106"/>
        <end position="125"/>
    </location>
</feature>
<dbReference type="AlphaFoldDB" id="A0A182N1C6"/>
<evidence type="ECO:0000313" key="10">
    <source>
        <dbReference type="Proteomes" id="UP000075884"/>
    </source>
</evidence>
<dbReference type="GO" id="GO:0016020">
    <property type="term" value="C:membrane"/>
    <property type="evidence" value="ECO:0007669"/>
    <property type="project" value="UniProtKB-SubCell"/>
</dbReference>
<evidence type="ECO:0000313" key="9">
    <source>
        <dbReference type="EnsemblMetazoa" id="ADIR001434-PA"/>
    </source>
</evidence>
<dbReference type="InterPro" id="IPR036259">
    <property type="entry name" value="MFS_trans_sf"/>
</dbReference>
<proteinExistence type="inferred from homology"/>
<keyword evidence="10" id="KW-1185">Reference proteome</keyword>
<feature type="transmembrane region" description="Helical" evidence="7">
    <location>
        <begin position="131"/>
        <end position="148"/>
    </location>
</feature>
<name>A0A182N1C6_9DIPT</name>
<dbReference type="VEuPathDB" id="VectorBase:ADIR001434"/>
<dbReference type="PANTHER" id="PTHR23511">
    <property type="entry name" value="SYNAPTIC VESICLE GLYCOPROTEIN 2"/>
    <property type="match status" value="1"/>
</dbReference>
<evidence type="ECO:0000256" key="5">
    <source>
        <dbReference type="ARBA" id="ARBA00022989"/>
    </source>
</evidence>
<protein>
    <recommendedName>
        <fullName evidence="8">Major facilitator superfamily (MFS) profile domain-containing protein</fullName>
    </recommendedName>
</protein>
<evidence type="ECO:0000259" key="8">
    <source>
        <dbReference type="PROSITE" id="PS50850"/>
    </source>
</evidence>
<evidence type="ECO:0000256" key="6">
    <source>
        <dbReference type="ARBA" id="ARBA00023136"/>
    </source>
</evidence>
<sequence length="533" mass="58725">METVGKTETKKSPSGRPVQLDEAFQMTKFGLYNLFLIAVSGTVLAAVLLETLGISYVLPVAECDLLLSTREKGVLSAVSFAGIICSSHLWGFLADTRGRRAVIMPTLFLAFASTALSSLTTSFWLLTSTRFLAGFFISGPSATIYAYLGEFHAKRNISRAIMGASFVFGLGSILLPLIAWSIINQEWEFTVPLVDVVYRPWRLFLVVCGLPGLVSGLALLRLPESPKYLLARGRDQETVAILHRMYRWNVSRQAPALDLPAILPETEAQQTKERREQAANTKCVVGLLAQMWHQTAPLFMGTYLRRTAILCVLQFGIYLTSSGMYMFFPDILNRVAEQQARGIERITVCNAVYATRVDVHDLVNNSAEPALCNRKLDISAYQHSFVLEAIYATGFAVIGLIINAVGRLPILVFIFGLCGTCGVLIVYIELPLLAIWFYLILLTCGFCISVVNACAVDLFPTNLRAMAVCISLMFGRLGSIVGSNLVGFLLDTHCELTFWISGLLLVACALLSFFIPNIYKRSASENRLSVSSR</sequence>
<feature type="transmembrane region" description="Helical" evidence="7">
    <location>
        <begin position="160"/>
        <end position="183"/>
    </location>
</feature>
<keyword evidence="4 7" id="KW-0812">Transmembrane</keyword>
<comment type="similarity">
    <text evidence="2">Belongs to the major facilitator superfamily.</text>
</comment>
<evidence type="ECO:0000256" key="3">
    <source>
        <dbReference type="ARBA" id="ARBA00022448"/>
    </source>
</evidence>
<keyword evidence="3" id="KW-0813">Transport</keyword>
<feature type="domain" description="Major facilitator superfamily (MFS) profile" evidence="8">
    <location>
        <begin position="34"/>
        <end position="520"/>
    </location>
</feature>
<evidence type="ECO:0000256" key="1">
    <source>
        <dbReference type="ARBA" id="ARBA00004141"/>
    </source>
</evidence>
<dbReference type="InterPro" id="IPR020846">
    <property type="entry name" value="MFS_dom"/>
</dbReference>
<evidence type="ECO:0000256" key="2">
    <source>
        <dbReference type="ARBA" id="ARBA00008335"/>
    </source>
</evidence>
<dbReference type="Gene3D" id="1.20.1250.20">
    <property type="entry name" value="MFS general substrate transporter like domains"/>
    <property type="match status" value="1"/>
</dbReference>
<comment type="subcellular location">
    <subcellularLocation>
        <location evidence="1">Membrane</location>
        <topology evidence="1">Multi-pass membrane protein</topology>
    </subcellularLocation>
</comment>
<keyword evidence="6 7" id="KW-0472">Membrane</keyword>
<feature type="transmembrane region" description="Helical" evidence="7">
    <location>
        <begin position="74"/>
        <end position="94"/>
    </location>
</feature>
<reference evidence="9" key="2">
    <citation type="submission" date="2020-05" db="UniProtKB">
        <authorList>
            <consortium name="EnsemblMetazoa"/>
        </authorList>
    </citation>
    <scope>IDENTIFICATION</scope>
    <source>
        <strain evidence="9">WRAIR2</strain>
    </source>
</reference>
<dbReference type="PROSITE" id="PS50850">
    <property type="entry name" value="MFS"/>
    <property type="match status" value="1"/>
</dbReference>
<dbReference type="Proteomes" id="UP000075884">
    <property type="component" value="Unassembled WGS sequence"/>
</dbReference>
<dbReference type="PANTHER" id="PTHR23511:SF37">
    <property type="entry name" value="MAJOR FACILITATOR SUPERFAMILY (MFS) PROFILE DOMAIN-CONTAINING PROTEIN-RELATED"/>
    <property type="match status" value="1"/>
</dbReference>
<dbReference type="Pfam" id="PF07690">
    <property type="entry name" value="MFS_1"/>
    <property type="match status" value="1"/>
</dbReference>
<reference evidence="10" key="1">
    <citation type="submission" date="2013-03" db="EMBL/GenBank/DDBJ databases">
        <title>The Genome Sequence of Anopheles dirus WRAIR2.</title>
        <authorList>
            <consortium name="The Broad Institute Genomics Platform"/>
            <person name="Neafsey D.E."/>
            <person name="Walton C."/>
            <person name="Walker B."/>
            <person name="Young S.K."/>
            <person name="Zeng Q."/>
            <person name="Gargeya S."/>
            <person name="Fitzgerald M."/>
            <person name="Haas B."/>
            <person name="Abouelleil A."/>
            <person name="Allen A.W."/>
            <person name="Alvarado L."/>
            <person name="Arachchi H.M."/>
            <person name="Berlin A.M."/>
            <person name="Chapman S.B."/>
            <person name="Gainer-Dewar J."/>
            <person name="Goldberg J."/>
            <person name="Griggs A."/>
            <person name="Gujja S."/>
            <person name="Hansen M."/>
            <person name="Howarth C."/>
            <person name="Imamovic A."/>
            <person name="Ireland A."/>
            <person name="Larimer J."/>
            <person name="McCowan C."/>
            <person name="Murphy C."/>
            <person name="Pearson M."/>
            <person name="Poon T.W."/>
            <person name="Priest M."/>
            <person name="Roberts A."/>
            <person name="Saif S."/>
            <person name="Shea T."/>
            <person name="Sisk P."/>
            <person name="Sykes S."/>
            <person name="Wortman J."/>
            <person name="Nusbaum C."/>
            <person name="Birren B."/>
        </authorList>
    </citation>
    <scope>NUCLEOTIDE SEQUENCE [LARGE SCALE GENOMIC DNA]</scope>
    <source>
        <strain evidence="10">WRAIR2</strain>
    </source>
</reference>
<evidence type="ECO:0000256" key="4">
    <source>
        <dbReference type="ARBA" id="ARBA00022692"/>
    </source>
</evidence>
<feature type="transmembrane region" description="Helical" evidence="7">
    <location>
        <begin position="467"/>
        <end position="490"/>
    </location>
</feature>
<keyword evidence="5 7" id="KW-1133">Transmembrane helix</keyword>
<dbReference type="STRING" id="7168.A0A182N1C6"/>
<dbReference type="SUPFAM" id="SSF103473">
    <property type="entry name" value="MFS general substrate transporter"/>
    <property type="match status" value="1"/>
</dbReference>
<feature type="transmembrane region" description="Helical" evidence="7">
    <location>
        <begin position="496"/>
        <end position="519"/>
    </location>
</feature>
<feature type="transmembrane region" description="Helical" evidence="7">
    <location>
        <begin position="385"/>
        <end position="403"/>
    </location>
</feature>
<feature type="transmembrane region" description="Helical" evidence="7">
    <location>
        <begin position="308"/>
        <end position="328"/>
    </location>
</feature>
<organism evidence="9 10">
    <name type="scientific">Anopheles dirus</name>
    <dbReference type="NCBI Taxonomy" id="7168"/>
    <lineage>
        <taxon>Eukaryota</taxon>
        <taxon>Metazoa</taxon>
        <taxon>Ecdysozoa</taxon>
        <taxon>Arthropoda</taxon>
        <taxon>Hexapoda</taxon>
        <taxon>Insecta</taxon>
        <taxon>Pterygota</taxon>
        <taxon>Neoptera</taxon>
        <taxon>Endopterygota</taxon>
        <taxon>Diptera</taxon>
        <taxon>Nematocera</taxon>
        <taxon>Culicoidea</taxon>
        <taxon>Culicidae</taxon>
        <taxon>Anophelinae</taxon>
        <taxon>Anopheles</taxon>
    </lineage>
</organism>
<feature type="transmembrane region" description="Helical" evidence="7">
    <location>
        <begin position="410"/>
        <end position="428"/>
    </location>
</feature>
<feature type="transmembrane region" description="Helical" evidence="7">
    <location>
        <begin position="31"/>
        <end position="54"/>
    </location>
</feature>
<dbReference type="GO" id="GO:0022857">
    <property type="term" value="F:transmembrane transporter activity"/>
    <property type="evidence" value="ECO:0007669"/>
    <property type="project" value="InterPro"/>
</dbReference>
<evidence type="ECO:0000256" key="7">
    <source>
        <dbReference type="SAM" id="Phobius"/>
    </source>
</evidence>
<feature type="transmembrane region" description="Helical" evidence="7">
    <location>
        <begin position="203"/>
        <end position="222"/>
    </location>
</feature>
<dbReference type="InterPro" id="IPR005828">
    <property type="entry name" value="MFS_sugar_transport-like"/>
</dbReference>
<dbReference type="InterPro" id="IPR011701">
    <property type="entry name" value="MFS"/>
</dbReference>
<dbReference type="Pfam" id="PF00083">
    <property type="entry name" value="Sugar_tr"/>
    <property type="match status" value="1"/>
</dbReference>